<dbReference type="Gene3D" id="3.10.350.10">
    <property type="entry name" value="LysM domain"/>
    <property type="match status" value="2"/>
</dbReference>
<dbReference type="Gene3D" id="1.10.101.10">
    <property type="entry name" value="PGBD-like superfamily/PGBD"/>
    <property type="match status" value="1"/>
</dbReference>
<dbReference type="PROSITE" id="PS51782">
    <property type="entry name" value="LYSM"/>
    <property type="match status" value="2"/>
</dbReference>
<dbReference type="OrthoDB" id="9787225at2"/>
<evidence type="ECO:0000259" key="1">
    <source>
        <dbReference type="PROSITE" id="PS51782"/>
    </source>
</evidence>
<dbReference type="PANTHER" id="PTHR33734:SF22">
    <property type="entry name" value="MEMBRANE-BOUND LYTIC MUREIN TRANSGLYCOSYLASE D"/>
    <property type="match status" value="1"/>
</dbReference>
<feature type="domain" description="LysM" evidence="1">
    <location>
        <begin position="2"/>
        <end position="47"/>
    </location>
</feature>
<dbReference type="RefSeq" id="WP_084052954.1">
    <property type="nucleotide sequence ID" value="NZ_FWWT01000016.1"/>
</dbReference>
<dbReference type="EMBL" id="FWWT01000016">
    <property type="protein sequence ID" value="SMB89084.1"/>
    <property type="molecule type" value="Genomic_DNA"/>
</dbReference>
<dbReference type="InterPro" id="IPR036779">
    <property type="entry name" value="LysM_dom_sf"/>
</dbReference>
<dbReference type="SUPFAM" id="SSF47090">
    <property type="entry name" value="PGBD-like"/>
    <property type="match status" value="1"/>
</dbReference>
<dbReference type="SMART" id="SM00257">
    <property type="entry name" value="LysM"/>
    <property type="match status" value="2"/>
</dbReference>
<dbReference type="InterPro" id="IPR036366">
    <property type="entry name" value="PGBDSf"/>
</dbReference>
<reference evidence="2 3" key="1">
    <citation type="submission" date="2017-04" db="EMBL/GenBank/DDBJ databases">
        <authorList>
            <person name="Afonso C.L."/>
            <person name="Miller P.J."/>
            <person name="Scott M.A."/>
            <person name="Spackman E."/>
            <person name="Goraichik I."/>
            <person name="Dimitrov K.M."/>
            <person name="Suarez D.L."/>
            <person name="Swayne D.E."/>
        </authorList>
    </citation>
    <scope>NUCLEOTIDE SEQUENCE [LARGE SCALE GENOMIC DNA]</scope>
    <source>
        <strain evidence="2 3">DSM 11270</strain>
    </source>
</reference>
<evidence type="ECO:0000313" key="2">
    <source>
        <dbReference type="EMBL" id="SMB89084.1"/>
    </source>
</evidence>
<dbReference type="Pfam" id="PF01471">
    <property type="entry name" value="PG_binding_1"/>
    <property type="match status" value="1"/>
</dbReference>
<sequence length="188" mass="20750">MQKYTVQSGDTLNSIAEKYNVTLDQLLQANPNIKDPDNIYVGLVVMIPAPEEKPPAFCPTLRMGNRGAAVRRLQIALRYSGFYYGPITGYFGSMTDDAVRRLQQARGLPVTGVVNVATWKALGVNCGYVPIPPMPPTPVFNYLVQPGDTLYSISLRFNVPIQSILMVNPEIINPNFISPGQIIRIPAR</sequence>
<dbReference type="InterPro" id="IPR018392">
    <property type="entry name" value="LysM"/>
</dbReference>
<accession>A0A1W1V7W8</accession>
<feature type="domain" description="LysM" evidence="1">
    <location>
        <begin position="140"/>
        <end position="185"/>
    </location>
</feature>
<dbReference type="STRING" id="656914.SAMN00017405_0568"/>
<dbReference type="Proteomes" id="UP000192731">
    <property type="component" value="Unassembled WGS sequence"/>
</dbReference>
<dbReference type="PANTHER" id="PTHR33734">
    <property type="entry name" value="LYSM DOMAIN-CONTAINING GPI-ANCHORED PROTEIN 2"/>
    <property type="match status" value="1"/>
</dbReference>
<protein>
    <submittedName>
        <fullName evidence="2">LysM domain-containing protein</fullName>
    </submittedName>
</protein>
<keyword evidence="3" id="KW-1185">Reference proteome</keyword>
<dbReference type="InterPro" id="IPR036365">
    <property type="entry name" value="PGBD-like_sf"/>
</dbReference>
<name>A0A1W1V7W8_DESTI</name>
<dbReference type="GO" id="GO:0008932">
    <property type="term" value="F:lytic endotransglycosylase activity"/>
    <property type="evidence" value="ECO:0007669"/>
    <property type="project" value="TreeGrafter"/>
</dbReference>
<dbReference type="CDD" id="cd00118">
    <property type="entry name" value="LysM"/>
    <property type="match status" value="2"/>
</dbReference>
<organism evidence="2 3">
    <name type="scientific">Desulfonispora thiosulfatigenes DSM 11270</name>
    <dbReference type="NCBI Taxonomy" id="656914"/>
    <lineage>
        <taxon>Bacteria</taxon>
        <taxon>Bacillati</taxon>
        <taxon>Bacillota</taxon>
        <taxon>Clostridia</taxon>
        <taxon>Eubacteriales</taxon>
        <taxon>Peptococcaceae</taxon>
        <taxon>Desulfonispora</taxon>
    </lineage>
</organism>
<evidence type="ECO:0000313" key="3">
    <source>
        <dbReference type="Proteomes" id="UP000192731"/>
    </source>
</evidence>
<dbReference type="Pfam" id="PF01476">
    <property type="entry name" value="LysM"/>
    <property type="match status" value="2"/>
</dbReference>
<dbReference type="InterPro" id="IPR002477">
    <property type="entry name" value="Peptidoglycan-bd-like"/>
</dbReference>
<dbReference type="SUPFAM" id="SSF54106">
    <property type="entry name" value="LysM domain"/>
    <property type="match status" value="2"/>
</dbReference>
<proteinExistence type="predicted"/>
<gene>
    <name evidence="2" type="ORF">SAMN00017405_0568</name>
</gene>
<dbReference type="AlphaFoldDB" id="A0A1W1V7W8"/>